<dbReference type="AlphaFoldDB" id="C2CGF2"/>
<name>C2CGF2_9FIRM</name>
<organism evidence="1 2">
    <name type="scientific">Anaerococcus tetradius ATCC 35098</name>
    <dbReference type="NCBI Taxonomy" id="525255"/>
    <lineage>
        <taxon>Bacteria</taxon>
        <taxon>Bacillati</taxon>
        <taxon>Bacillota</taxon>
        <taxon>Tissierellia</taxon>
        <taxon>Tissierellales</taxon>
        <taxon>Peptoniphilaceae</taxon>
        <taxon>Anaerococcus</taxon>
    </lineage>
</organism>
<sequence length="47" mass="5573">MKSIITKVKLINLPTSGLTSKAYKRTIVRQTPYIRGIYERHTKKEYF</sequence>
<dbReference type="HOGENOM" id="CLU_3163988_0_0_9"/>
<comment type="caution">
    <text evidence="1">The sequence shown here is derived from an EMBL/GenBank/DDBJ whole genome shotgun (WGS) entry which is preliminary data.</text>
</comment>
<proteinExistence type="predicted"/>
<dbReference type="EMBL" id="ACGC01000018">
    <property type="protein sequence ID" value="EEI83356.1"/>
    <property type="molecule type" value="Genomic_DNA"/>
</dbReference>
<evidence type="ECO:0000313" key="2">
    <source>
        <dbReference type="Proteomes" id="UP000003744"/>
    </source>
</evidence>
<dbReference type="Proteomes" id="UP000003744">
    <property type="component" value="Unassembled WGS sequence"/>
</dbReference>
<protein>
    <submittedName>
        <fullName evidence="1">Uncharacterized protein</fullName>
    </submittedName>
</protein>
<accession>C2CGF2</accession>
<reference evidence="1 2" key="1">
    <citation type="submission" date="2009-01" db="EMBL/GenBank/DDBJ databases">
        <authorList>
            <person name="Qin X."/>
            <person name="Bachman B."/>
            <person name="Battles P."/>
            <person name="Bell A."/>
            <person name="Bess C."/>
            <person name="Bickham C."/>
            <person name="Chaboub L."/>
            <person name="Chen D."/>
            <person name="Coyle M."/>
            <person name="Deiros D.R."/>
            <person name="Dinh H."/>
            <person name="Forbes L."/>
            <person name="Fowler G."/>
            <person name="Francisco L."/>
            <person name="Fu Q."/>
            <person name="Gubbala S."/>
            <person name="Hale W."/>
            <person name="Han Y."/>
            <person name="Hemphill L."/>
            <person name="Highlander S.K."/>
            <person name="Hirani K."/>
            <person name="Hogues M."/>
            <person name="Jackson L."/>
            <person name="Jakkamsetti A."/>
            <person name="Javaid M."/>
            <person name="Jiang H."/>
            <person name="Korchina V."/>
            <person name="Kovar C."/>
            <person name="Lara F."/>
            <person name="Lee S."/>
            <person name="Mata R."/>
            <person name="Mathew T."/>
            <person name="Moen C."/>
            <person name="Morales K."/>
            <person name="Munidasa M."/>
            <person name="Nazareth L."/>
            <person name="Ngo R."/>
            <person name="Nguyen L."/>
            <person name="Okwuonu G."/>
            <person name="Ongeri F."/>
            <person name="Patil S."/>
            <person name="Petrosino J."/>
            <person name="Pham C."/>
            <person name="Pham P."/>
            <person name="Pu L.-L."/>
            <person name="Puazo M."/>
            <person name="Raj R."/>
            <person name="Reid J."/>
            <person name="Rouhana J."/>
            <person name="Saada N."/>
            <person name="Shang Y."/>
            <person name="Simmons D."/>
            <person name="Thornton R."/>
            <person name="Warren J."/>
            <person name="Weissenberger G."/>
            <person name="Zhang J."/>
            <person name="Zhang L."/>
            <person name="Zhou C."/>
            <person name="Zhu D."/>
            <person name="Muzny D."/>
            <person name="Worley K."/>
            <person name="Gibbs R."/>
        </authorList>
    </citation>
    <scope>NUCLEOTIDE SEQUENCE [LARGE SCALE GENOMIC DNA]</scope>
    <source>
        <strain evidence="1 2">ATCC 35098</strain>
    </source>
</reference>
<gene>
    <name evidence="1" type="ORF">HMPREF0077_0562</name>
</gene>
<evidence type="ECO:0000313" key="1">
    <source>
        <dbReference type="EMBL" id="EEI83356.1"/>
    </source>
</evidence>